<name>A0A0B7GTS6_TREPH</name>
<dbReference type="Proteomes" id="UP000323594">
    <property type="component" value="Chromosome"/>
</dbReference>
<keyword evidence="3" id="KW-0645">Protease</keyword>
<comment type="function">
    <text evidence="1">Involved in the modulation of the specificity of the ClpAP-mediated ATP-dependent protein degradation.</text>
</comment>
<keyword evidence="5" id="KW-1185">Reference proteome</keyword>
<dbReference type="PANTHER" id="PTHR33473">
    <property type="entry name" value="ATP-DEPENDENT CLP PROTEASE ADAPTER PROTEIN CLPS1, CHLOROPLASTIC"/>
    <property type="match status" value="1"/>
</dbReference>
<evidence type="ECO:0000313" key="3">
    <source>
        <dbReference type="EMBL" id="CEM60385.1"/>
    </source>
</evidence>
<evidence type="ECO:0000256" key="1">
    <source>
        <dbReference type="HAMAP-Rule" id="MF_00302"/>
    </source>
</evidence>
<comment type="subunit">
    <text evidence="1">Binds to the N-terminal domain of the chaperone ClpA.</text>
</comment>
<dbReference type="PANTHER" id="PTHR33473:SF19">
    <property type="entry name" value="ATP-DEPENDENT CLP PROTEASE ADAPTER PROTEIN CLPS"/>
    <property type="match status" value="1"/>
</dbReference>
<comment type="similarity">
    <text evidence="1">Belongs to the ClpS family.</text>
</comment>
<feature type="domain" description="Adaptor protein ClpS core" evidence="2">
    <location>
        <begin position="37"/>
        <end position="115"/>
    </location>
</feature>
<reference evidence="3" key="1">
    <citation type="submission" date="2015-01" db="EMBL/GenBank/DDBJ databases">
        <authorList>
            <person name="Xiang T."/>
            <person name="Song Y."/>
            <person name="Huang L."/>
            <person name="Wang B."/>
            <person name="Wu P."/>
        </authorList>
    </citation>
    <scope>NUCLEOTIDE SEQUENCE [LARGE SCALE GENOMIC DNA]</scope>
    <source>
        <strain evidence="3">V1</strain>
    </source>
</reference>
<dbReference type="HAMAP" id="MF_00302">
    <property type="entry name" value="ClpS"/>
    <property type="match status" value="1"/>
</dbReference>
<dbReference type="AlphaFoldDB" id="A0A0B7GTS6"/>
<dbReference type="Gene3D" id="3.30.1390.10">
    <property type="match status" value="1"/>
</dbReference>
<dbReference type="InterPro" id="IPR003769">
    <property type="entry name" value="ClpS_core"/>
</dbReference>
<dbReference type="GO" id="GO:0030163">
    <property type="term" value="P:protein catabolic process"/>
    <property type="evidence" value="ECO:0007669"/>
    <property type="project" value="InterPro"/>
</dbReference>
<reference evidence="4 6" key="3">
    <citation type="submission" date="2019-08" db="EMBL/GenBank/DDBJ databases">
        <authorList>
            <person name="Kuhnert P."/>
        </authorList>
    </citation>
    <scope>NUCLEOTIDE SEQUENCE [LARGE SCALE GENOMIC DNA]</scope>
    <source>
        <strain evidence="4 6">B36.5</strain>
    </source>
</reference>
<dbReference type="SUPFAM" id="SSF54736">
    <property type="entry name" value="ClpS-like"/>
    <property type="match status" value="1"/>
</dbReference>
<evidence type="ECO:0000313" key="4">
    <source>
        <dbReference type="EMBL" id="QEJ97824.1"/>
    </source>
</evidence>
<dbReference type="InterPro" id="IPR014719">
    <property type="entry name" value="Ribosomal_bL12_C/ClpS-like"/>
</dbReference>
<evidence type="ECO:0000313" key="6">
    <source>
        <dbReference type="Proteomes" id="UP000323594"/>
    </source>
</evidence>
<dbReference type="EMBL" id="CDNC01000001">
    <property type="protein sequence ID" value="CEM60385.1"/>
    <property type="molecule type" value="Genomic_DNA"/>
</dbReference>
<dbReference type="GO" id="GO:0006508">
    <property type="term" value="P:proteolysis"/>
    <property type="evidence" value="ECO:0007669"/>
    <property type="project" value="UniProtKB-UniRule"/>
</dbReference>
<protein>
    <recommendedName>
        <fullName evidence="1">ATP-dependent Clp protease adapter protein ClpS</fullName>
    </recommendedName>
</protein>
<dbReference type="InterPro" id="IPR022935">
    <property type="entry name" value="ClpS"/>
</dbReference>
<sequence length="120" mass="13957">MSFFLFLLVSWQKLEYFSSMNDEIKIESTVLIKEKIKEPGFYRVLLLNDDITTMDFVISILIEVFHKNYKEAEIIMLTVHTQGSGLVGTYTYDIAATRCKKVEMLAQENGFPLKCIMEKE</sequence>
<reference evidence="5" key="2">
    <citation type="submission" date="2015-01" db="EMBL/GenBank/DDBJ databases">
        <authorList>
            <person name="Manzoor Shahid"/>
            <person name="Zubair Saima"/>
        </authorList>
    </citation>
    <scope>NUCLEOTIDE SEQUENCE [LARGE SCALE GENOMIC DNA]</scope>
    <source>
        <strain evidence="5">V1</strain>
    </source>
</reference>
<dbReference type="GO" id="GO:0008233">
    <property type="term" value="F:peptidase activity"/>
    <property type="evidence" value="ECO:0007669"/>
    <property type="project" value="UniProtKB-KW"/>
</dbReference>
<dbReference type="EMBL" id="CP042817">
    <property type="protein sequence ID" value="QEJ97824.1"/>
    <property type="molecule type" value="Genomic_DNA"/>
</dbReference>
<keyword evidence="3" id="KW-0378">Hydrolase</keyword>
<dbReference type="Proteomes" id="UP000042527">
    <property type="component" value="Unassembled WGS sequence"/>
</dbReference>
<dbReference type="FunFam" id="3.30.1390.10:FF:000002">
    <property type="entry name" value="ATP-dependent Clp protease adapter protein ClpS"/>
    <property type="match status" value="1"/>
</dbReference>
<accession>A0A0B7GTS6</accession>
<proteinExistence type="inferred from homology"/>
<evidence type="ECO:0000313" key="5">
    <source>
        <dbReference type="Proteomes" id="UP000042527"/>
    </source>
</evidence>
<gene>
    <name evidence="1 3" type="primary">clpS</name>
    <name evidence="4" type="ORF">FUT82_07330</name>
    <name evidence="3" type="ORF">TPHV1_10053</name>
</gene>
<dbReference type="Pfam" id="PF02617">
    <property type="entry name" value="ClpS"/>
    <property type="match status" value="1"/>
</dbReference>
<dbReference type="OrthoDB" id="9796121at2"/>
<evidence type="ECO:0000259" key="2">
    <source>
        <dbReference type="Pfam" id="PF02617"/>
    </source>
</evidence>
<organism evidence="3 5">
    <name type="scientific">Treponema phagedenis</name>
    <dbReference type="NCBI Taxonomy" id="162"/>
    <lineage>
        <taxon>Bacteria</taxon>
        <taxon>Pseudomonadati</taxon>
        <taxon>Spirochaetota</taxon>
        <taxon>Spirochaetia</taxon>
        <taxon>Spirochaetales</taxon>
        <taxon>Treponemataceae</taxon>
        <taxon>Treponema</taxon>
    </lineage>
</organism>